<accession>A0ABT7Z0J2</accession>
<feature type="chain" id="PRO_5046076944" description="Secreted protein" evidence="2">
    <location>
        <begin position="27"/>
        <end position="77"/>
    </location>
</feature>
<feature type="region of interest" description="Disordered" evidence="1">
    <location>
        <begin position="48"/>
        <end position="77"/>
    </location>
</feature>
<organism evidence="3 4">
    <name type="scientific">Streptomyces ficellus</name>
    <dbReference type="NCBI Taxonomy" id="1977088"/>
    <lineage>
        <taxon>Bacteria</taxon>
        <taxon>Bacillati</taxon>
        <taxon>Actinomycetota</taxon>
        <taxon>Actinomycetes</taxon>
        <taxon>Kitasatosporales</taxon>
        <taxon>Streptomycetaceae</taxon>
        <taxon>Streptomyces</taxon>
    </lineage>
</organism>
<evidence type="ECO:0000313" key="4">
    <source>
        <dbReference type="Proteomes" id="UP001174050"/>
    </source>
</evidence>
<evidence type="ECO:0008006" key="5">
    <source>
        <dbReference type="Google" id="ProtNLM"/>
    </source>
</evidence>
<evidence type="ECO:0000313" key="3">
    <source>
        <dbReference type="EMBL" id="MDN3293009.1"/>
    </source>
</evidence>
<dbReference type="EMBL" id="JAUEPL010000003">
    <property type="protein sequence ID" value="MDN3293009.1"/>
    <property type="molecule type" value="Genomic_DNA"/>
</dbReference>
<reference evidence="3" key="1">
    <citation type="submission" date="2023-06" db="EMBL/GenBank/DDBJ databases">
        <title>WGS-Sequencing of Streptomyces ficellus isolate 21 collected from sand in Gara Djebilet Iron Mine in Algeria.</title>
        <authorList>
            <person name="Zegers G.P."/>
            <person name="Gomez A."/>
            <person name="Gueddou A."/>
            <person name="Zahara A.F."/>
            <person name="Worth M."/>
            <person name="Sevigny J.L."/>
            <person name="Tisa L."/>
        </authorList>
    </citation>
    <scope>NUCLEOTIDE SEQUENCE</scope>
    <source>
        <strain evidence="3">AS11</strain>
    </source>
</reference>
<comment type="caution">
    <text evidence="3">The sequence shown here is derived from an EMBL/GenBank/DDBJ whole genome shotgun (WGS) entry which is preliminary data.</text>
</comment>
<dbReference type="RefSeq" id="WP_290109836.1">
    <property type="nucleotide sequence ID" value="NZ_JAUEPL010000003.1"/>
</dbReference>
<sequence length="77" mass="8072">MMKRSILTTAVFAVGTAIVAIAPAHAGIVDGTLNNLQLVDHISLLDSNINSDSQSTKNTNANTRSDGELNNANGQHQ</sequence>
<gene>
    <name evidence="3" type="ORF">QWM81_02880</name>
</gene>
<dbReference type="Proteomes" id="UP001174050">
    <property type="component" value="Unassembled WGS sequence"/>
</dbReference>
<evidence type="ECO:0000256" key="2">
    <source>
        <dbReference type="SAM" id="SignalP"/>
    </source>
</evidence>
<protein>
    <recommendedName>
        <fullName evidence="5">Secreted protein</fullName>
    </recommendedName>
</protein>
<evidence type="ECO:0000256" key="1">
    <source>
        <dbReference type="SAM" id="MobiDB-lite"/>
    </source>
</evidence>
<keyword evidence="2" id="KW-0732">Signal</keyword>
<proteinExistence type="predicted"/>
<keyword evidence="4" id="KW-1185">Reference proteome</keyword>
<feature type="signal peptide" evidence="2">
    <location>
        <begin position="1"/>
        <end position="26"/>
    </location>
</feature>
<name>A0ABT7Z0J2_9ACTN</name>